<dbReference type="GO" id="GO:0008483">
    <property type="term" value="F:transaminase activity"/>
    <property type="evidence" value="ECO:0007669"/>
    <property type="project" value="TreeGrafter"/>
</dbReference>
<sequence length="141" mass="16420">MWANILEDKEFLADFIAKNRQVLAKHCTILRVFLDRHGIPYYTNVYAGVFVWVDLRRYLYGESFGTVNSPETTSSTTNIHQDREMMFFKYCLASGIAISPGSSFSTEELGWFRLSFAVEEQALHIGLERLLQCLERFKIEY</sequence>
<dbReference type="PANTHER" id="PTHR43795:SF39">
    <property type="entry name" value="AMINOTRANSFERASE CLASS I_CLASSII DOMAIN-CONTAINING PROTEIN"/>
    <property type="match status" value="1"/>
</dbReference>
<dbReference type="EMBL" id="NJEU01000355">
    <property type="protein sequence ID" value="PHH75742.1"/>
    <property type="molecule type" value="Genomic_DNA"/>
</dbReference>
<comment type="caution">
    <text evidence="3">The sequence shown here is derived from an EMBL/GenBank/DDBJ whole genome shotgun (WGS) entry which is preliminary data.</text>
</comment>
<proteinExistence type="predicted"/>
<dbReference type="GO" id="GO:0006520">
    <property type="term" value="P:amino acid metabolic process"/>
    <property type="evidence" value="ECO:0007669"/>
    <property type="project" value="TreeGrafter"/>
</dbReference>
<organism evidence="3 4">
    <name type="scientific">Ophiocordyceps australis</name>
    <dbReference type="NCBI Taxonomy" id="1399860"/>
    <lineage>
        <taxon>Eukaryota</taxon>
        <taxon>Fungi</taxon>
        <taxon>Dikarya</taxon>
        <taxon>Ascomycota</taxon>
        <taxon>Pezizomycotina</taxon>
        <taxon>Sordariomycetes</taxon>
        <taxon>Hypocreomycetidae</taxon>
        <taxon>Hypocreales</taxon>
        <taxon>Ophiocordycipitaceae</taxon>
        <taxon>Ophiocordyceps</taxon>
    </lineage>
</organism>
<dbReference type="Pfam" id="PF00155">
    <property type="entry name" value="Aminotran_1_2"/>
    <property type="match status" value="1"/>
</dbReference>
<evidence type="ECO:0000256" key="1">
    <source>
        <dbReference type="ARBA" id="ARBA00022898"/>
    </source>
</evidence>
<keyword evidence="4" id="KW-1185">Reference proteome</keyword>
<evidence type="ECO:0000313" key="4">
    <source>
        <dbReference type="Proteomes" id="UP000224854"/>
    </source>
</evidence>
<keyword evidence="1" id="KW-0663">Pyridoxal phosphate</keyword>
<evidence type="ECO:0000313" key="3">
    <source>
        <dbReference type="EMBL" id="PHH75742.1"/>
    </source>
</evidence>
<dbReference type="SUPFAM" id="SSF53383">
    <property type="entry name" value="PLP-dependent transferases"/>
    <property type="match status" value="1"/>
</dbReference>
<name>A0A2C5Z7Q5_9HYPO</name>
<dbReference type="OrthoDB" id="7042322at2759"/>
<accession>A0A2C5Z7Q5</accession>
<reference evidence="3 4" key="1">
    <citation type="submission" date="2017-06" db="EMBL/GenBank/DDBJ databases">
        <title>Ant-infecting Ophiocordyceps genomes reveal a high diversity of potential behavioral manipulation genes and a possible major role for enterotoxins.</title>
        <authorList>
            <person name="De Bekker C."/>
            <person name="Evans H.C."/>
            <person name="Brachmann A."/>
            <person name="Hughes D.P."/>
        </authorList>
    </citation>
    <scope>NUCLEOTIDE SEQUENCE [LARGE SCALE GENOMIC DNA]</scope>
    <source>
        <strain evidence="3 4">1348a</strain>
    </source>
</reference>
<feature type="domain" description="Aminotransferase class I/classII large" evidence="2">
    <location>
        <begin position="3"/>
        <end position="130"/>
    </location>
</feature>
<dbReference type="InterPro" id="IPR015422">
    <property type="entry name" value="PyrdxlP-dep_Trfase_small"/>
</dbReference>
<dbReference type="PANTHER" id="PTHR43795">
    <property type="entry name" value="BIFUNCTIONAL ASPARTATE AMINOTRANSFERASE AND GLUTAMATE/ASPARTATE-PREPHENATE AMINOTRANSFERASE-RELATED"/>
    <property type="match status" value="1"/>
</dbReference>
<gene>
    <name evidence="3" type="ORF">CDD82_4308</name>
</gene>
<dbReference type="InterPro" id="IPR015424">
    <property type="entry name" value="PyrdxlP-dep_Trfase"/>
</dbReference>
<dbReference type="InterPro" id="IPR004839">
    <property type="entry name" value="Aminotransferase_I/II_large"/>
</dbReference>
<protein>
    <recommendedName>
        <fullName evidence="2">Aminotransferase class I/classII large domain-containing protein</fullName>
    </recommendedName>
</protein>
<dbReference type="GO" id="GO:0030170">
    <property type="term" value="F:pyridoxal phosphate binding"/>
    <property type="evidence" value="ECO:0007669"/>
    <property type="project" value="InterPro"/>
</dbReference>
<dbReference type="AlphaFoldDB" id="A0A2C5Z7Q5"/>
<dbReference type="Proteomes" id="UP000224854">
    <property type="component" value="Unassembled WGS sequence"/>
</dbReference>
<dbReference type="Gene3D" id="3.90.1150.10">
    <property type="entry name" value="Aspartate Aminotransferase, domain 1"/>
    <property type="match status" value="1"/>
</dbReference>
<evidence type="ECO:0000259" key="2">
    <source>
        <dbReference type="Pfam" id="PF00155"/>
    </source>
</evidence>
<dbReference type="InterPro" id="IPR050478">
    <property type="entry name" value="Ethylene_sulfur-biosynth"/>
</dbReference>